<evidence type="ECO:0000259" key="14">
    <source>
        <dbReference type="Pfam" id="PF00117"/>
    </source>
</evidence>
<feature type="active site" evidence="12 13">
    <location>
        <position position="195"/>
    </location>
</feature>
<comment type="pathway">
    <text evidence="2 12">Amino-acid biosynthesis; L-histidine biosynthesis; L-histidine from 5-phospho-alpha-D-ribose 1-diphosphate: step 5/9.</text>
</comment>
<evidence type="ECO:0000256" key="8">
    <source>
        <dbReference type="ARBA" id="ARBA00023102"/>
    </source>
</evidence>
<sequence>MSTAFATSPRAATVGPGSTVVLVDAGGTNIGSVRYALQRLGVEAPLTADPAAIRAASKVIVPGVGAAGPAMARLRALGLVDLLRGLTQPVLGVCLGMQLLCAHSEEGDVDCLGLIPATVRRLLPAPGLRVPHMGWNRLHTRSAHPLLDGLAHGAQAYFVHSYAVPVGIDTLATAEHGATFSAVVARGNFFGMQFHPERSAAVGARLLRNFLAL</sequence>
<dbReference type="InterPro" id="IPR029062">
    <property type="entry name" value="Class_I_gatase-like"/>
</dbReference>
<keyword evidence="9 12" id="KW-0456">Lyase</keyword>
<evidence type="ECO:0000256" key="7">
    <source>
        <dbReference type="ARBA" id="ARBA00022962"/>
    </source>
</evidence>
<proteinExistence type="inferred from homology"/>
<evidence type="ECO:0000256" key="9">
    <source>
        <dbReference type="ARBA" id="ARBA00023239"/>
    </source>
</evidence>
<dbReference type="GO" id="GO:0005737">
    <property type="term" value="C:cytoplasm"/>
    <property type="evidence" value="ECO:0007669"/>
    <property type="project" value="UniProtKB-SubCell"/>
</dbReference>
<evidence type="ECO:0000256" key="4">
    <source>
        <dbReference type="ARBA" id="ARBA00022490"/>
    </source>
</evidence>
<dbReference type="HAMAP" id="MF_00278">
    <property type="entry name" value="HisH"/>
    <property type="match status" value="1"/>
</dbReference>
<comment type="function">
    <text evidence="12">IGPS catalyzes the conversion of PRFAR and glutamine to IGP, AICAR and glutamate. The HisH subunit catalyzes the hydrolysis of glutamine to glutamate and ammonia as part of the synthesis of IGP and AICAR. The resulting ammonia molecule is channeled to the active site of HisF.</text>
</comment>
<dbReference type="SUPFAM" id="SSF52317">
    <property type="entry name" value="Class I glutamine amidotransferase-like"/>
    <property type="match status" value="1"/>
</dbReference>
<evidence type="ECO:0000256" key="1">
    <source>
        <dbReference type="ARBA" id="ARBA00004496"/>
    </source>
</evidence>
<dbReference type="InterPro" id="IPR010139">
    <property type="entry name" value="Imidazole-glycPsynth_HisH"/>
</dbReference>
<keyword evidence="16" id="KW-1185">Reference proteome</keyword>
<evidence type="ECO:0000256" key="6">
    <source>
        <dbReference type="ARBA" id="ARBA00022801"/>
    </source>
</evidence>
<dbReference type="PROSITE" id="PS51273">
    <property type="entry name" value="GATASE_TYPE_1"/>
    <property type="match status" value="1"/>
</dbReference>
<reference evidence="15 16" key="1">
    <citation type="submission" date="2016-10" db="EMBL/GenBank/DDBJ databases">
        <authorList>
            <person name="de Groot N.N."/>
        </authorList>
    </citation>
    <scope>NUCLEOTIDE SEQUENCE [LARGE SCALE GENOMIC DNA]</scope>
    <source>
        <strain evidence="15 16">DSM 26515</strain>
    </source>
</reference>
<dbReference type="Proteomes" id="UP000199420">
    <property type="component" value="Unassembled WGS sequence"/>
</dbReference>
<evidence type="ECO:0000313" key="15">
    <source>
        <dbReference type="EMBL" id="SEI84066.1"/>
    </source>
</evidence>
<comment type="subcellular location">
    <subcellularLocation>
        <location evidence="1 12">Cytoplasm</location>
    </subcellularLocation>
</comment>
<feature type="active site" evidence="12 13">
    <location>
        <position position="197"/>
    </location>
</feature>
<dbReference type="EMBL" id="FNYC01000003">
    <property type="protein sequence ID" value="SEI84066.1"/>
    <property type="molecule type" value="Genomic_DNA"/>
</dbReference>
<keyword evidence="5 12" id="KW-0028">Amino-acid biosynthesis</keyword>
<comment type="catalytic activity">
    <reaction evidence="11 12">
        <text>L-glutamine + H2O = L-glutamate + NH4(+)</text>
        <dbReference type="Rhea" id="RHEA:15889"/>
        <dbReference type="ChEBI" id="CHEBI:15377"/>
        <dbReference type="ChEBI" id="CHEBI:28938"/>
        <dbReference type="ChEBI" id="CHEBI:29985"/>
        <dbReference type="ChEBI" id="CHEBI:58359"/>
        <dbReference type="EC" id="3.5.1.2"/>
    </reaction>
</comment>
<dbReference type="PANTHER" id="PTHR42701">
    <property type="entry name" value="IMIDAZOLE GLYCEROL PHOSPHATE SYNTHASE SUBUNIT HISH"/>
    <property type="match status" value="1"/>
</dbReference>
<comment type="subunit">
    <text evidence="3 12">Heterodimer of HisH and HisF.</text>
</comment>
<gene>
    <name evidence="12" type="primary">hisH</name>
    <name evidence="15" type="ORF">SAMN04487997_1768</name>
</gene>
<evidence type="ECO:0000256" key="3">
    <source>
        <dbReference type="ARBA" id="ARBA00011152"/>
    </source>
</evidence>
<dbReference type="Pfam" id="PF00117">
    <property type="entry name" value="GATase"/>
    <property type="match status" value="1"/>
</dbReference>
<evidence type="ECO:0000256" key="12">
    <source>
        <dbReference type="HAMAP-Rule" id="MF_00278"/>
    </source>
</evidence>
<keyword evidence="6 12" id="KW-0378">Hydrolase</keyword>
<keyword evidence="8 12" id="KW-0368">Histidine biosynthesis</keyword>
<dbReference type="AlphaFoldDB" id="A0A1H6TXY8"/>
<keyword evidence="4 12" id="KW-0963">Cytoplasm</keyword>
<evidence type="ECO:0000256" key="13">
    <source>
        <dbReference type="PIRSR" id="PIRSR000495-1"/>
    </source>
</evidence>
<dbReference type="PANTHER" id="PTHR42701:SF1">
    <property type="entry name" value="IMIDAZOLE GLYCEROL PHOSPHATE SYNTHASE SUBUNIT HISH"/>
    <property type="match status" value="1"/>
</dbReference>
<name>A0A1H6TXY8_9GAMM</name>
<dbReference type="CDD" id="cd01748">
    <property type="entry name" value="GATase1_IGP_Synthase"/>
    <property type="match status" value="1"/>
</dbReference>
<dbReference type="GO" id="GO:0016829">
    <property type="term" value="F:lyase activity"/>
    <property type="evidence" value="ECO:0007669"/>
    <property type="project" value="UniProtKB-KW"/>
</dbReference>
<dbReference type="InterPro" id="IPR017926">
    <property type="entry name" value="GATASE"/>
</dbReference>
<feature type="domain" description="Glutamine amidotransferase" evidence="14">
    <location>
        <begin position="21"/>
        <end position="211"/>
    </location>
</feature>
<dbReference type="UniPathway" id="UPA00031">
    <property type="reaction ID" value="UER00010"/>
</dbReference>
<evidence type="ECO:0000256" key="10">
    <source>
        <dbReference type="ARBA" id="ARBA00047838"/>
    </source>
</evidence>
<dbReference type="GO" id="GO:0000107">
    <property type="term" value="F:imidazoleglycerol-phosphate synthase activity"/>
    <property type="evidence" value="ECO:0007669"/>
    <property type="project" value="UniProtKB-UniRule"/>
</dbReference>
<feature type="active site" description="Nucleophile" evidence="12 13">
    <location>
        <position position="94"/>
    </location>
</feature>
<accession>A0A1H6TXY8</accession>
<dbReference type="EC" id="3.5.1.2" evidence="12"/>
<comment type="catalytic activity">
    <reaction evidence="10 12">
        <text>5-[(5-phospho-1-deoxy-D-ribulos-1-ylimino)methylamino]-1-(5-phospho-beta-D-ribosyl)imidazole-4-carboxamide + L-glutamine = D-erythro-1-(imidazol-4-yl)glycerol 3-phosphate + 5-amino-1-(5-phospho-beta-D-ribosyl)imidazole-4-carboxamide + L-glutamate + H(+)</text>
        <dbReference type="Rhea" id="RHEA:24793"/>
        <dbReference type="ChEBI" id="CHEBI:15378"/>
        <dbReference type="ChEBI" id="CHEBI:29985"/>
        <dbReference type="ChEBI" id="CHEBI:58278"/>
        <dbReference type="ChEBI" id="CHEBI:58359"/>
        <dbReference type="ChEBI" id="CHEBI:58475"/>
        <dbReference type="ChEBI" id="CHEBI:58525"/>
        <dbReference type="EC" id="4.3.2.10"/>
    </reaction>
</comment>
<dbReference type="NCBIfam" id="TIGR01855">
    <property type="entry name" value="IMP_synth_hisH"/>
    <property type="match status" value="1"/>
</dbReference>
<protein>
    <recommendedName>
        <fullName evidence="12">Imidazole glycerol phosphate synthase subunit HisH</fullName>
        <ecNumber evidence="12">4.3.2.10</ecNumber>
    </recommendedName>
    <alternativeName>
        <fullName evidence="12">IGP synthase glutaminase subunit</fullName>
        <ecNumber evidence="12">3.5.1.2</ecNumber>
    </alternativeName>
    <alternativeName>
        <fullName evidence="12">IGP synthase subunit HisH</fullName>
    </alternativeName>
    <alternativeName>
        <fullName evidence="12">ImGP synthase subunit HisH</fullName>
        <shortName evidence="12">IGPS subunit HisH</shortName>
    </alternativeName>
</protein>
<dbReference type="EC" id="4.3.2.10" evidence="12"/>
<dbReference type="FunFam" id="3.40.50.880:FF:000009">
    <property type="entry name" value="Imidazole glycerol phosphate synthase subunit HisH"/>
    <property type="match status" value="1"/>
</dbReference>
<evidence type="ECO:0000256" key="11">
    <source>
        <dbReference type="ARBA" id="ARBA00049534"/>
    </source>
</evidence>
<dbReference type="GO" id="GO:0004359">
    <property type="term" value="F:glutaminase activity"/>
    <property type="evidence" value="ECO:0007669"/>
    <property type="project" value="UniProtKB-EC"/>
</dbReference>
<keyword evidence="15" id="KW-0808">Transferase</keyword>
<keyword evidence="7 12" id="KW-0315">Glutamine amidotransferase</keyword>
<dbReference type="STRING" id="529704.SAMN02927913_1956"/>
<evidence type="ECO:0000313" key="16">
    <source>
        <dbReference type="Proteomes" id="UP000199420"/>
    </source>
</evidence>
<evidence type="ECO:0000256" key="2">
    <source>
        <dbReference type="ARBA" id="ARBA00005091"/>
    </source>
</evidence>
<dbReference type="OrthoDB" id="9807137at2"/>
<dbReference type="RefSeq" id="WP_091336338.1">
    <property type="nucleotide sequence ID" value="NZ_FNYC01000003.1"/>
</dbReference>
<evidence type="ECO:0000256" key="5">
    <source>
        <dbReference type="ARBA" id="ARBA00022605"/>
    </source>
</evidence>
<dbReference type="GO" id="GO:0000105">
    <property type="term" value="P:L-histidine biosynthetic process"/>
    <property type="evidence" value="ECO:0007669"/>
    <property type="project" value="UniProtKB-UniRule"/>
</dbReference>
<dbReference type="PIRSF" id="PIRSF000495">
    <property type="entry name" value="Amidotransf_hisH"/>
    <property type="match status" value="1"/>
</dbReference>
<dbReference type="Gene3D" id="3.40.50.880">
    <property type="match status" value="1"/>
</dbReference>
<organism evidence="15 16">
    <name type="scientific">Frateuria terrea</name>
    <dbReference type="NCBI Taxonomy" id="529704"/>
    <lineage>
        <taxon>Bacteria</taxon>
        <taxon>Pseudomonadati</taxon>
        <taxon>Pseudomonadota</taxon>
        <taxon>Gammaproteobacteria</taxon>
        <taxon>Lysobacterales</taxon>
        <taxon>Rhodanobacteraceae</taxon>
        <taxon>Frateuria</taxon>
    </lineage>
</organism>